<keyword evidence="3" id="KW-1185">Reference proteome</keyword>
<dbReference type="STRING" id="926566.Terro_3843"/>
<feature type="domain" description="Ribbon-helix-helix protein CopG" evidence="1">
    <location>
        <begin position="1"/>
        <end position="41"/>
    </location>
</feature>
<dbReference type="GO" id="GO:0006355">
    <property type="term" value="P:regulation of DNA-templated transcription"/>
    <property type="evidence" value="ECO:0007669"/>
    <property type="project" value="InterPro"/>
</dbReference>
<dbReference type="RefSeq" id="WP_014787312.1">
    <property type="nucleotide sequence ID" value="NC_018014.1"/>
</dbReference>
<name>I3ZLD4_TERRK</name>
<evidence type="ECO:0000313" key="2">
    <source>
        <dbReference type="EMBL" id="AFL90052.1"/>
    </source>
</evidence>
<organism evidence="2 3">
    <name type="scientific">Terriglobus roseus (strain DSM 18391 / NRRL B-41598 / KBS 63)</name>
    <dbReference type="NCBI Taxonomy" id="926566"/>
    <lineage>
        <taxon>Bacteria</taxon>
        <taxon>Pseudomonadati</taxon>
        <taxon>Acidobacteriota</taxon>
        <taxon>Terriglobia</taxon>
        <taxon>Terriglobales</taxon>
        <taxon>Acidobacteriaceae</taxon>
        <taxon>Terriglobus</taxon>
    </lineage>
</organism>
<dbReference type="InterPro" id="IPR002145">
    <property type="entry name" value="CopG"/>
</dbReference>
<dbReference type="Proteomes" id="UP000006056">
    <property type="component" value="Chromosome"/>
</dbReference>
<reference evidence="2 3" key="1">
    <citation type="submission" date="2012-06" db="EMBL/GenBank/DDBJ databases">
        <title>Complete genome of Terriglobus roseus DSM 18391.</title>
        <authorList>
            <consortium name="US DOE Joint Genome Institute (JGI-PGF)"/>
            <person name="Lucas S."/>
            <person name="Copeland A."/>
            <person name="Lapidus A."/>
            <person name="Glavina del Rio T."/>
            <person name="Dalin E."/>
            <person name="Tice H."/>
            <person name="Bruce D."/>
            <person name="Goodwin L."/>
            <person name="Pitluck S."/>
            <person name="Peters L."/>
            <person name="Mikhailova N."/>
            <person name="Munk A.C.C."/>
            <person name="Kyrpides N."/>
            <person name="Mavromatis K."/>
            <person name="Ivanova N."/>
            <person name="Brettin T."/>
            <person name="Detter J.C."/>
            <person name="Han C."/>
            <person name="Larimer F."/>
            <person name="Land M."/>
            <person name="Hauser L."/>
            <person name="Markowitz V."/>
            <person name="Cheng J.-F."/>
            <person name="Hugenholtz P."/>
            <person name="Woyke T."/>
            <person name="Wu D."/>
            <person name="Brambilla E."/>
            <person name="Klenk H.-P."/>
            <person name="Eisen J.A."/>
        </authorList>
    </citation>
    <scope>NUCLEOTIDE SEQUENCE [LARGE SCALE GENOMIC DNA]</scope>
    <source>
        <strain evidence="3">DSM 18391 / NRRL B-41598 / KBS 63</strain>
    </source>
</reference>
<dbReference type="HOGENOM" id="CLU_2332664_0_0_0"/>
<gene>
    <name evidence="2" type="ordered locus">Terro_3843</name>
</gene>
<dbReference type="InterPro" id="IPR013321">
    <property type="entry name" value="Arc_rbn_hlx_hlx"/>
</dbReference>
<sequence length="98" mass="11547">MQLTIDIPEQELGELDRLTVKTNASREEIVQQALRAFLTTESEQLPEPLVKDPEERDAILQAAFGSWKDFPEDGLAYQERMRQEWVREWDPEWTEEKA</sequence>
<dbReference type="eggNOG" id="COG0864">
    <property type="taxonomic scope" value="Bacteria"/>
</dbReference>
<proteinExistence type="predicted"/>
<dbReference type="Gene3D" id="1.10.1220.10">
    <property type="entry name" value="Met repressor-like"/>
    <property type="match status" value="1"/>
</dbReference>
<dbReference type="OrthoDB" id="122681at2"/>
<dbReference type="KEGG" id="trs:Terro_3843"/>
<protein>
    <submittedName>
        <fullName evidence="2">Ribbon-helix-helix protein, copG family</fullName>
    </submittedName>
</protein>
<dbReference type="Pfam" id="PF01402">
    <property type="entry name" value="RHH_1"/>
    <property type="match status" value="1"/>
</dbReference>
<evidence type="ECO:0000313" key="3">
    <source>
        <dbReference type="Proteomes" id="UP000006056"/>
    </source>
</evidence>
<dbReference type="EMBL" id="CP003379">
    <property type="protein sequence ID" value="AFL90052.1"/>
    <property type="molecule type" value="Genomic_DNA"/>
</dbReference>
<evidence type="ECO:0000259" key="1">
    <source>
        <dbReference type="Pfam" id="PF01402"/>
    </source>
</evidence>
<dbReference type="AlphaFoldDB" id="I3ZLD4"/>
<accession>I3ZLD4</accession>